<keyword evidence="9" id="KW-0175">Coiled coil</keyword>
<feature type="coiled-coil region" evidence="9">
    <location>
        <begin position="382"/>
        <end position="409"/>
    </location>
</feature>
<dbReference type="PROSITE" id="PS50885">
    <property type="entry name" value="HAMP"/>
    <property type="match status" value="1"/>
</dbReference>
<evidence type="ECO:0000259" key="12">
    <source>
        <dbReference type="PROSITE" id="PS50885"/>
    </source>
</evidence>
<dbReference type="CDD" id="cd06225">
    <property type="entry name" value="HAMP"/>
    <property type="match status" value="1"/>
</dbReference>
<proteinExistence type="inferred from homology"/>
<keyword evidence="5 10" id="KW-0472">Membrane</keyword>
<evidence type="ECO:0000256" key="6">
    <source>
        <dbReference type="ARBA" id="ARBA00023224"/>
    </source>
</evidence>
<evidence type="ECO:0000256" key="1">
    <source>
        <dbReference type="ARBA" id="ARBA00004651"/>
    </source>
</evidence>
<keyword evidence="2" id="KW-1003">Cell membrane</keyword>
<dbReference type="GO" id="GO:0005886">
    <property type="term" value="C:plasma membrane"/>
    <property type="evidence" value="ECO:0007669"/>
    <property type="project" value="UniProtKB-SubCell"/>
</dbReference>
<evidence type="ECO:0000256" key="8">
    <source>
        <dbReference type="PROSITE-ProRule" id="PRU00284"/>
    </source>
</evidence>
<dbReference type="AlphaFoldDB" id="H5XYT3"/>
<dbReference type="SMART" id="SM00304">
    <property type="entry name" value="HAMP"/>
    <property type="match status" value="2"/>
</dbReference>
<dbReference type="InterPro" id="IPR004090">
    <property type="entry name" value="Chemotax_Me-accpt_rcpt"/>
</dbReference>
<feature type="transmembrane region" description="Helical" evidence="10">
    <location>
        <begin position="212"/>
        <end position="233"/>
    </location>
</feature>
<evidence type="ECO:0000256" key="2">
    <source>
        <dbReference type="ARBA" id="ARBA00022475"/>
    </source>
</evidence>
<dbReference type="SMART" id="SM00283">
    <property type="entry name" value="MA"/>
    <property type="match status" value="1"/>
</dbReference>
<dbReference type="SMART" id="SM01049">
    <property type="entry name" value="Cache_2"/>
    <property type="match status" value="1"/>
</dbReference>
<evidence type="ECO:0000313" key="14">
    <source>
        <dbReference type="Proteomes" id="UP000005104"/>
    </source>
</evidence>
<dbReference type="eggNOG" id="COG0840">
    <property type="taxonomic scope" value="Bacteria"/>
</dbReference>
<dbReference type="PANTHER" id="PTHR32089:SF119">
    <property type="entry name" value="METHYL-ACCEPTING CHEMOTAXIS PROTEIN CTPL"/>
    <property type="match status" value="1"/>
</dbReference>
<dbReference type="GO" id="GO:0004888">
    <property type="term" value="F:transmembrane signaling receptor activity"/>
    <property type="evidence" value="ECO:0007669"/>
    <property type="project" value="InterPro"/>
</dbReference>
<dbReference type="Pfam" id="PF17200">
    <property type="entry name" value="sCache_2"/>
    <property type="match status" value="1"/>
</dbReference>
<dbReference type="InterPro" id="IPR004089">
    <property type="entry name" value="MCPsignal_dom"/>
</dbReference>
<dbReference type="Gene3D" id="1.10.287.950">
    <property type="entry name" value="Methyl-accepting chemotaxis protein"/>
    <property type="match status" value="1"/>
</dbReference>
<comment type="similarity">
    <text evidence="7">Belongs to the methyl-accepting chemotaxis (MCP) protein family.</text>
</comment>
<evidence type="ECO:0000256" key="9">
    <source>
        <dbReference type="SAM" id="Coils"/>
    </source>
</evidence>
<dbReference type="Pfam" id="PF00015">
    <property type="entry name" value="MCPsignal"/>
    <property type="match status" value="1"/>
</dbReference>
<keyword evidence="4 10" id="KW-1133">Transmembrane helix</keyword>
<dbReference type="InterPro" id="IPR003660">
    <property type="entry name" value="HAMP_dom"/>
</dbReference>
<sequence length="595" mass="64760">MRKIKYKILFAFLITSSFFIILSGGYGIYNLTQLNTTEVLNIQTLLIDDYNAMIKNEVETAVGVVATCYSAYQEGEMTEQQAQDLAKKAIKNLRYSNDGYFWIDNTNGILVAHPMLPAQEGSNRIALTDPNGVELIKEVVSAARDQKNNGYTTYEWEKPEDVGTGKLTTKIAYSKLFPQWNWVISTGNYVDSIDTIVEKKQAELNNNLRNNIIAVVTFVIISIIALSITGSILGRKISQPIHKLVKAFAKDENGQISFQTVELDSNDEIAILAGTLNEMSAQIRDFINGVKKESDNVAQSANTVGTHMTLLNEQLEGVSSTTEEMSAGMEETAASTQEMNASAIEILTAAESIASKAQEGEAVVKDIRQRALSLKGDLTSTIQDSTILLNQAKENLDKALDESKAVTQINQLADAILQIASETNLLALNAAIEAARAGEAGRGFAVVADEIRKLAENSKDAVGEIQSIIKVVTHSVDNLSTNSAQLLEFMTTNVATNYNLMLNASDEYADNSQQMDGLVSDFRSTAEELQESIKGMLKVIEAIASATNEGASGTTNIAQSTLLVTEKSNELLGQAALSNEYSQNLLNLISKFKIQ</sequence>
<dbReference type="HOGENOM" id="CLU_000445_107_21_9"/>
<dbReference type="SUPFAM" id="SSF58104">
    <property type="entry name" value="Methyl-accepting chemotaxis protein (MCP) signaling domain"/>
    <property type="match status" value="1"/>
</dbReference>
<dbReference type="PRINTS" id="PR00260">
    <property type="entry name" value="CHEMTRNSDUCR"/>
</dbReference>
<keyword evidence="14" id="KW-1185">Reference proteome</keyword>
<dbReference type="InterPro" id="IPR033480">
    <property type="entry name" value="sCache_2"/>
</dbReference>
<evidence type="ECO:0000256" key="3">
    <source>
        <dbReference type="ARBA" id="ARBA00022692"/>
    </source>
</evidence>
<dbReference type="STRING" id="768710.DesyoDRAFT_4686"/>
<dbReference type="PROSITE" id="PS50111">
    <property type="entry name" value="CHEMOTAXIS_TRANSDUC_2"/>
    <property type="match status" value="1"/>
</dbReference>
<reference evidence="13 14" key="1">
    <citation type="submission" date="2011-11" db="EMBL/GenBank/DDBJ databases">
        <title>The Noncontiguous Finished genome of Desulfosporosinus youngiae DSM 17734.</title>
        <authorList>
            <consortium name="US DOE Joint Genome Institute (JGI-PGF)"/>
            <person name="Lucas S."/>
            <person name="Han J."/>
            <person name="Lapidus A."/>
            <person name="Cheng J.-F."/>
            <person name="Goodwin L."/>
            <person name="Pitluck S."/>
            <person name="Peters L."/>
            <person name="Ovchinnikova G."/>
            <person name="Lu M."/>
            <person name="Land M.L."/>
            <person name="Hauser L."/>
            <person name="Pester M."/>
            <person name="Spring S."/>
            <person name="Ollivier B."/>
            <person name="Rattei T."/>
            <person name="Klenk H.-P."/>
            <person name="Wagner M."/>
            <person name="Loy A."/>
            <person name="Woyke T.J."/>
        </authorList>
    </citation>
    <scope>NUCLEOTIDE SEQUENCE [LARGE SCALE GENOMIC DNA]</scope>
    <source>
        <strain evidence="13 14">DSM 17734</strain>
    </source>
</reference>
<name>H5XYT3_9FIRM</name>
<comment type="subcellular location">
    <subcellularLocation>
        <location evidence="1">Cell membrane</location>
        <topology evidence="1">Multi-pass membrane protein</topology>
    </subcellularLocation>
</comment>
<evidence type="ECO:0000256" key="4">
    <source>
        <dbReference type="ARBA" id="ARBA00022989"/>
    </source>
</evidence>
<dbReference type="GO" id="GO:0007165">
    <property type="term" value="P:signal transduction"/>
    <property type="evidence" value="ECO:0007669"/>
    <property type="project" value="UniProtKB-KW"/>
</dbReference>
<dbReference type="Gene3D" id="3.30.450.20">
    <property type="entry name" value="PAS domain"/>
    <property type="match status" value="1"/>
</dbReference>
<accession>H5XYT3</accession>
<protein>
    <submittedName>
        <fullName evidence="13">Methyl-accepting chemotaxis protein</fullName>
    </submittedName>
</protein>
<dbReference type="Proteomes" id="UP000005104">
    <property type="component" value="Chromosome"/>
</dbReference>
<dbReference type="GO" id="GO:0006935">
    <property type="term" value="P:chemotaxis"/>
    <property type="evidence" value="ECO:0007669"/>
    <property type="project" value="InterPro"/>
</dbReference>
<dbReference type="RefSeq" id="WP_007786646.1">
    <property type="nucleotide sequence ID" value="NZ_CM001441.1"/>
</dbReference>
<feature type="domain" description="Methyl-accepting transducer" evidence="11">
    <location>
        <begin position="300"/>
        <end position="558"/>
    </location>
</feature>
<evidence type="ECO:0000313" key="13">
    <source>
        <dbReference type="EMBL" id="EHQ91639.1"/>
    </source>
</evidence>
<feature type="domain" description="HAMP" evidence="12">
    <location>
        <begin position="235"/>
        <end position="288"/>
    </location>
</feature>
<keyword evidence="3 10" id="KW-0812">Transmembrane</keyword>
<dbReference type="EMBL" id="CM001441">
    <property type="protein sequence ID" value="EHQ91639.1"/>
    <property type="molecule type" value="Genomic_DNA"/>
</dbReference>
<evidence type="ECO:0000256" key="10">
    <source>
        <dbReference type="SAM" id="Phobius"/>
    </source>
</evidence>
<keyword evidence="6 8" id="KW-0807">Transducer</keyword>
<evidence type="ECO:0000256" key="5">
    <source>
        <dbReference type="ARBA" id="ARBA00023136"/>
    </source>
</evidence>
<gene>
    <name evidence="13" type="ORF">DesyoDRAFT_4686</name>
</gene>
<dbReference type="PANTHER" id="PTHR32089">
    <property type="entry name" value="METHYL-ACCEPTING CHEMOTAXIS PROTEIN MCPB"/>
    <property type="match status" value="1"/>
</dbReference>
<organism evidence="13 14">
    <name type="scientific">Desulfosporosinus youngiae DSM 17734</name>
    <dbReference type="NCBI Taxonomy" id="768710"/>
    <lineage>
        <taxon>Bacteria</taxon>
        <taxon>Bacillati</taxon>
        <taxon>Bacillota</taxon>
        <taxon>Clostridia</taxon>
        <taxon>Eubacteriales</taxon>
        <taxon>Desulfitobacteriaceae</taxon>
        <taxon>Desulfosporosinus</taxon>
    </lineage>
</organism>
<dbReference type="OrthoDB" id="9810264at2"/>
<evidence type="ECO:0000256" key="7">
    <source>
        <dbReference type="ARBA" id="ARBA00029447"/>
    </source>
</evidence>
<dbReference type="Pfam" id="PF00672">
    <property type="entry name" value="HAMP"/>
    <property type="match status" value="1"/>
</dbReference>
<evidence type="ECO:0000259" key="11">
    <source>
        <dbReference type="PROSITE" id="PS50111"/>
    </source>
</evidence>